<dbReference type="EMBL" id="JAFVMG010000011">
    <property type="protein sequence ID" value="MBO1328912.1"/>
    <property type="molecule type" value="Genomic_DNA"/>
</dbReference>
<evidence type="ECO:0000313" key="2">
    <source>
        <dbReference type="Proteomes" id="UP000664399"/>
    </source>
</evidence>
<comment type="caution">
    <text evidence="1">The sequence shown here is derived from an EMBL/GenBank/DDBJ whole genome shotgun (WGS) entry which is preliminary data.</text>
</comment>
<sequence>MTRKPIPAQQDDLFALALPPPPLQEALPAIAPDLWERLARSAFRSRFHLGVQERAYLEEKGERAVLLHGQDFIAKRLAPAHPARDGRQTPWKGHPVFVAQHATATCCRGCLHKWHGLPQGVALDAAQQVYVLAVIAAWIEREAARAKKA</sequence>
<reference evidence="1 2" key="1">
    <citation type="submission" date="2021-03" db="EMBL/GenBank/DDBJ databases">
        <title>The complete genome sequence of Acetobacter suratthaniensis TBRC 1719.</title>
        <authorList>
            <person name="Charoenyingcharoen P."/>
            <person name="Yukphan P."/>
        </authorList>
    </citation>
    <scope>NUCLEOTIDE SEQUENCE [LARGE SCALE GENOMIC DNA]</scope>
    <source>
        <strain evidence="1 2">TBRC 1719</strain>
    </source>
</reference>
<dbReference type="RefSeq" id="WP_207854787.1">
    <property type="nucleotide sequence ID" value="NZ_JAFVMG010000011.1"/>
</dbReference>
<evidence type="ECO:0000313" key="1">
    <source>
        <dbReference type="EMBL" id="MBO1328912.1"/>
    </source>
</evidence>
<protein>
    <submittedName>
        <fullName evidence="1">DUF4186 domain-containing protein</fullName>
    </submittedName>
</protein>
<dbReference type="Pfam" id="PF13811">
    <property type="entry name" value="DUF4186"/>
    <property type="match status" value="1"/>
</dbReference>
<gene>
    <name evidence="1" type="ORF">J2D75_10565</name>
</gene>
<name>A0ABS3LNI3_9PROT</name>
<accession>A0ABS3LNI3</accession>
<keyword evidence="2" id="KW-1185">Reference proteome</keyword>
<proteinExistence type="predicted"/>
<dbReference type="InterPro" id="IPR020378">
    <property type="entry name" value="DUF4186"/>
</dbReference>
<dbReference type="Proteomes" id="UP000664399">
    <property type="component" value="Unassembled WGS sequence"/>
</dbReference>
<organism evidence="1 2">
    <name type="scientific">Acetobacter suratthaniensis</name>
    <dbReference type="NCBI Taxonomy" id="1502841"/>
    <lineage>
        <taxon>Bacteria</taxon>
        <taxon>Pseudomonadati</taxon>
        <taxon>Pseudomonadota</taxon>
        <taxon>Alphaproteobacteria</taxon>
        <taxon>Acetobacterales</taxon>
        <taxon>Acetobacteraceae</taxon>
        <taxon>Acetobacter</taxon>
    </lineage>
</organism>